<keyword evidence="3" id="KW-1185">Reference proteome</keyword>
<feature type="domain" description="Glycosyl transferase family 28 C-terminal" evidence="1">
    <location>
        <begin position="190"/>
        <end position="300"/>
    </location>
</feature>
<dbReference type="RefSeq" id="WP_271172427.1">
    <property type="nucleotide sequence ID" value="NZ_BSEJ01000002.1"/>
</dbReference>
<dbReference type="Pfam" id="PF04101">
    <property type="entry name" value="Glyco_tran_28_C"/>
    <property type="match status" value="1"/>
</dbReference>
<dbReference type="GO" id="GO:0016758">
    <property type="term" value="F:hexosyltransferase activity"/>
    <property type="evidence" value="ECO:0007669"/>
    <property type="project" value="InterPro"/>
</dbReference>
<organism evidence="2 3">
    <name type="scientific">Microbacterium barkeri</name>
    <dbReference type="NCBI Taxonomy" id="33917"/>
    <lineage>
        <taxon>Bacteria</taxon>
        <taxon>Bacillati</taxon>
        <taxon>Actinomycetota</taxon>
        <taxon>Actinomycetes</taxon>
        <taxon>Micrococcales</taxon>
        <taxon>Microbacteriaceae</taxon>
        <taxon>Microbacterium</taxon>
    </lineage>
</organism>
<sequence length="330" mass="36730">MSDVTRVHATARPHFRDTFGHAPKVLWIASSGGHVAQAHRIERLLGVNQDSLWVTFDVPQTRSLLAGRRHVYVDYVAPRDRRRALAAALEIDKIRRAEKFDHVISTGAAIAFFSLPLARLRGARVTYIESLARSTGPSLTGRMMQRVPGIQLRTQYPSWAGGKWEYSGTILDSFRAEPNERKSSGGRKVFVTLGTIRPYRFDRAVDAVLSLLRPEDDVVWQLGETRRDDLPGHVATEMPGDEMKRRMREADVIVTHSGVGSILAALELGKAPVLAVRSEVHDEHVDDHQRFIADVMEQRGLAVRLDLESPSVGAFERAMNTRIGSGDVTG</sequence>
<dbReference type="PANTHER" id="PTHR21015">
    <property type="entry name" value="UDP-N-ACETYLGLUCOSAMINE--N-ACETYLMURAMYL-(PENTAPEPTIDE) PYROPHOSPHORYL-UNDECAPRENOL N-ACETYLGLUCOSAMINE TRANSFERASE 1"/>
    <property type="match status" value="1"/>
</dbReference>
<dbReference type="PANTHER" id="PTHR21015:SF22">
    <property type="entry name" value="GLYCOSYLTRANSFERASE"/>
    <property type="match status" value="1"/>
</dbReference>
<proteinExistence type="predicted"/>
<dbReference type="InterPro" id="IPR007235">
    <property type="entry name" value="Glyco_trans_28_C"/>
</dbReference>
<dbReference type="SUPFAM" id="SSF53756">
    <property type="entry name" value="UDP-Glycosyltransferase/glycogen phosphorylase"/>
    <property type="match status" value="1"/>
</dbReference>
<keyword evidence="2" id="KW-0808">Transferase</keyword>
<evidence type="ECO:0000313" key="3">
    <source>
        <dbReference type="Proteomes" id="UP001142462"/>
    </source>
</evidence>
<dbReference type="Proteomes" id="UP001142462">
    <property type="component" value="Unassembled WGS sequence"/>
</dbReference>
<name>A0A9W6H2C6_9MICO</name>
<protein>
    <submittedName>
        <fullName evidence="2">Glycosyl transferase</fullName>
    </submittedName>
</protein>
<evidence type="ECO:0000313" key="2">
    <source>
        <dbReference type="EMBL" id="GLJ60724.1"/>
    </source>
</evidence>
<dbReference type="Gene3D" id="3.40.50.2000">
    <property type="entry name" value="Glycogen Phosphorylase B"/>
    <property type="match status" value="1"/>
</dbReference>
<reference evidence="2" key="1">
    <citation type="journal article" date="2014" name="Int. J. Syst. Evol. Microbiol.">
        <title>Complete genome sequence of Corynebacterium casei LMG S-19264T (=DSM 44701T), isolated from a smear-ripened cheese.</title>
        <authorList>
            <consortium name="US DOE Joint Genome Institute (JGI-PGF)"/>
            <person name="Walter F."/>
            <person name="Albersmeier A."/>
            <person name="Kalinowski J."/>
            <person name="Ruckert C."/>
        </authorList>
    </citation>
    <scope>NUCLEOTIDE SEQUENCE</scope>
    <source>
        <strain evidence="2">VKM Ac-1020</strain>
    </source>
</reference>
<dbReference type="AlphaFoldDB" id="A0A9W6H2C6"/>
<dbReference type="EMBL" id="BSEJ01000002">
    <property type="protein sequence ID" value="GLJ60724.1"/>
    <property type="molecule type" value="Genomic_DNA"/>
</dbReference>
<accession>A0A9W6H2C6</accession>
<gene>
    <name evidence="2" type="ORF">GCM10017576_08530</name>
</gene>
<evidence type="ECO:0000259" key="1">
    <source>
        <dbReference type="Pfam" id="PF04101"/>
    </source>
</evidence>
<comment type="caution">
    <text evidence="2">The sequence shown here is derived from an EMBL/GenBank/DDBJ whole genome shotgun (WGS) entry which is preliminary data.</text>
</comment>
<reference evidence="2" key="2">
    <citation type="submission" date="2023-01" db="EMBL/GenBank/DDBJ databases">
        <authorList>
            <person name="Sun Q."/>
            <person name="Evtushenko L."/>
        </authorList>
    </citation>
    <scope>NUCLEOTIDE SEQUENCE</scope>
    <source>
        <strain evidence="2">VKM Ac-1020</strain>
    </source>
</reference>